<gene>
    <name evidence="12" type="ORF">OS493_016670</name>
</gene>
<evidence type="ECO:0000256" key="7">
    <source>
        <dbReference type="ARBA" id="ARBA00023224"/>
    </source>
</evidence>
<keyword evidence="2 8" id="KW-0812">Transmembrane</keyword>
<evidence type="ECO:0000256" key="8">
    <source>
        <dbReference type="RuleBase" id="RU000688"/>
    </source>
</evidence>
<evidence type="ECO:0000256" key="1">
    <source>
        <dbReference type="ARBA" id="ARBA00004141"/>
    </source>
</evidence>
<feature type="transmembrane region" description="Helical" evidence="10">
    <location>
        <begin position="138"/>
        <end position="157"/>
    </location>
</feature>
<reference evidence="12" key="1">
    <citation type="submission" date="2023-01" db="EMBL/GenBank/DDBJ databases">
        <title>Genome assembly of the deep-sea coral Lophelia pertusa.</title>
        <authorList>
            <person name="Herrera S."/>
            <person name="Cordes E."/>
        </authorList>
    </citation>
    <scope>NUCLEOTIDE SEQUENCE</scope>
    <source>
        <strain evidence="12">USNM1676648</strain>
        <tissue evidence="12">Polyp</tissue>
    </source>
</reference>
<evidence type="ECO:0000256" key="5">
    <source>
        <dbReference type="ARBA" id="ARBA00023136"/>
    </source>
</evidence>
<organism evidence="12 13">
    <name type="scientific">Desmophyllum pertusum</name>
    <dbReference type="NCBI Taxonomy" id="174260"/>
    <lineage>
        <taxon>Eukaryota</taxon>
        <taxon>Metazoa</taxon>
        <taxon>Cnidaria</taxon>
        <taxon>Anthozoa</taxon>
        <taxon>Hexacorallia</taxon>
        <taxon>Scleractinia</taxon>
        <taxon>Caryophylliina</taxon>
        <taxon>Caryophylliidae</taxon>
        <taxon>Desmophyllum</taxon>
    </lineage>
</organism>
<evidence type="ECO:0000313" key="12">
    <source>
        <dbReference type="EMBL" id="KAJ7379431.1"/>
    </source>
</evidence>
<name>A0A9W9ZDC6_9CNID</name>
<keyword evidence="3 10" id="KW-1133">Transmembrane helix</keyword>
<feature type="transmembrane region" description="Helical" evidence="10">
    <location>
        <begin position="177"/>
        <end position="201"/>
    </location>
</feature>
<evidence type="ECO:0000256" key="6">
    <source>
        <dbReference type="ARBA" id="ARBA00023170"/>
    </source>
</evidence>
<dbReference type="InterPro" id="IPR000276">
    <property type="entry name" value="GPCR_Rhodpsn"/>
</dbReference>
<comment type="caution">
    <text evidence="12">The sequence shown here is derived from an EMBL/GenBank/DDBJ whole genome shotgun (WGS) entry which is preliminary data.</text>
</comment>
<dbReference type="Pfam" id="PF00001">
    <property type="entry name" value="7tm_1"/>
    <property type="match status" value="1"/>
</dbReference>
<dbReference type="PANTHER" id="PTHR45695:SF9">
    <property type="entry name" value="LEUCOKININ RECEPTOR"/>
    <property type="match status" value="1"/>
</dbReference>
<dbReference type="PROSITE" id="PS50262">
    <property type="entry name" value="G_PROTEIN_RECEP_F1_2"/>
    <property type="match status" value="1"/>
</dbReference>
<feature type="transmembrane region" description="Helical" evidence="10">
    <location>
        <begin position="295"/>
        <end position="311"/>
    </location>
</feature>
<feature type="transmembrane region" description="Helical" evidence="10">
    <location>
        <begin position="253"/>
        <end position="275"/>
    </location>
</feature>
<dbReference type="CDD" id="cd00637">
    <property type="entry name" value="7tm_classA_rhodopsin-like"/>
    <property type="match status" value="1"/>
</dbReference>
<dbReference type="EMBL" id="MU826358">
    <property type="protein sequence ID" value="KAJ7379431.1"/>
    <property type="molecule type" value="Genomic_DNA"/>
</dbReference>
<dbReference type="InterPro" id="IPR017452">
    <property type="entry name" value="GPCR_Rhodpsn_7TM"/>
</dbReference>
<evidence type="ECO:0000313" key="13">
    <source>
        <dbReference type="Proteomes" id="UP001163046"/>
    </source>
</evidence>
<keyword evidence="13" id="KW-1185">Reference proteome</keyword>
<keyword evidence="5 10" id="KW-0472">Membrane</keyword>
<dbReference type="PRINTS" id="PR00237">
    <property type="entry name" value="GPCRRHODOPSN"/>
</dbReference>
<evidence type="ECO:0000256" key="9">
    <source>
        <dbReference type="SAM" id="MobiDB-lite"/>
    </source>
</evidence>
<keyword evidence="6 8" id="KW-0675">Receptor</keyword>
<feature type="transmembrane region" description="Helical" evidence="10">
    <location>
        <begin position="96"/>
        <end position="117"/>
    </location>
</feature>
<accession>A0A9W9ZDC6</accession>
<evidence type="ECO:0000256" key="2">
    <source>
        <dbReference type="ARBA" id="ARBA00022692"/>
    </source>
</evidence>
<keyword evidence="7 8" id="KW-0807">Transducer</keyword>
<dbReference type="GO" id="GO:0004930">
    <property type="term" value="F:G protein-coupled receptor activity"/>
    <property type="evidence" value="ECO:0007669"/>
    <property type="project" value="UniProtKB-KW"/>
</dbReference>
<dbReference type="GO" id="GO:0005886">
    <property type="term" value="C:plasma membrane"/>
    <property type="evidence" value="ECO:0007669"/>
    <property type="project" value="TreeGrafter"/>
</dbReference>
<feature type="transmembrane region" description="Helical" evidence="10">
    <location>
        <begin position="23"/>
        <end position="45"/>
    </location>
</feature>
<feature type="region of interest" description="Disordered" evidence="9">
    <location>
        <begin position="431"/>
        <end position="450"/>
    </location>
</feature>
<keyword evidence="4 8" id="KW-0297">G-protein coupled receptor</keyword>
<feature type="transmembrane region" description="Helical" evidence="10">
    <location>
        <begin position="57"/>
        <end position="76"/>
    </location>
</feature>
<feature type="domain" description="G-protein coupled receptors family 1 profile" evidence="11">
    <location>
        <begin position="36"/>
        <end position="308"/>
    </location>
</feature>
<dbReference type="Proteomes" id="UP001163046">
    <property type="component" value="Unassembled WGS sequence"/>
</dbReference>
<proteinExistence type="inferred from homology"/>
<evidence type="ECO:0000259" key="11">
    <source>
        <dbReference type="PROSITE" id="PS50262"/>
    </source>
</evidence>
<sequence length="491" mass="55256">MNNSAFPGDTPPPEPLGFKIPKIIVYVVILLVCTAGNMAVIAVILGSRRMTSLQGNILILNLAFVDLLTPIMSIPFDLGLEENHYVWPYGSILCKLLFPAATLLSTCSSLTLAAISLDRYRTLLHPFKSKLSVKQVKCIVAVVDCFSVVFVLPYAAFLGLQNSFCVEKWPEFFYRQIYTVFLVVVQYALPLCFMITMYILASVKLFASAESVRKISHPTENGPRRASAAFRERLMRRESFAVSQEQNAKVTKMFVIIVVAFAICTLPNQVLWLWIDFGKDGDVTSLAKEIIVCRFFTYTNGCVNPIIFFIFKRDYRQGLFKLLGKIARRKPETDLQRMRRIWKKVDISGPVTQPRRSRRLRLSQNGKSPVNRHTSITSAVLDTSGRATHCVVLNEEDSYRTYPPRKRLRKTSENVSTSAERRLSAAAHLFTKRPSRKSAESAENNEAVKDPNGNITVALLTNSASSVLPAHKEEVKFESDAIKLNLLQSET</sequence>
<protein>
    <recommendedName>
        <fullName evidence="11">G-protein coupled receptors family 1 profile domain-containing protein</fullName>
    </recommendedName>
</protein>
<dbReference type="AlphaFoldDB" id="A0A9W9ZDC6"/>
<comment type="similarity">
    <text evidence="8">Belongs to the G-protein coupled receptor 1 family.</text>
</comment>
<feature type="region of interest" description="Disordered" evidence="9">
    <location>
        <begin position="352"/>
        <end position="372"/>
    </location>
</feature>
<evidence type="ECO:0000256" key="10">
    <source>
        <dbReference type="SAM" id="Phobius"/>
    </source>
</evidence>
<evidence type="ECO:0000256" key="3">
    <source>
        <dbReference type="ARBA" id="ARBA00022989"/>
    </source>
</evidence>
<comment type="subcellular location">
    <subcellularLocation>
        <location evidence="1">Membrane</location>
        <topology evidence="1">Multi-pass membrane protein</topology>
    </subcellularLocation>
</comment>
<dbReference type="PANTHER" id="PTHR45695">
    <property type="entry name" value="LEUCOKININ RECEPTOR-RELATED"/>
    <property type="match status" value="1"/>
</dbReference>
<evidence type="ECO:0000256" key="4">
    <source>
        <dbReference type="ARBA" id="ARBA00023040"/>
    </source>
</evidence>
<dbReference type="OrthoDB" id="10053194at2759"/>
<dbReference type="PROSITE" id="PS00237">
    <property type="entry name" value="G_PROTEIN_RECEP_F1_1"/>
    <property type="match status" value="1"/>
</dbReference>
<dbReference type="Gene3D" id="1.20.1070.10">
    <property type="entry name" value="Rhodopsin 7-helix transmembrane proteins"/>
    <property type="match status" value="1"/>
</dbReference>
<dbReference type="SUPFAM" id="SSF81321">
    <property type="entry name" value="Family A G protein-coupled receptor-like"/>
    <property type="match status" value="1"/>
</dbReference>